<keyword evidence="1" id="KW-0802">TPR repeat</keyword>
<dbReference type="SUPFAM" id="SSF48452">
    <property type="entry name" value="TPR-like"/>
    <property type="match status" value="3"/>
</dbReference>
<dbReference type="GO" id="GO:0003824">
    <property type="term" value="F:catalytic activity"/>
    <property type="evidence" value="ECO:0007669"/>
    <property type="project" value="InterPro"/>
</dbReference>
<dbReference type="Pfam" id="PF00931">
    <property type="entry name" value="NB-ARC"/>
    <property type="match status" value="1"/>
</dbReference>
<dbReference type="Proteomes" id="UP001358417">
    <property type="component" value="Unassembled WGS sequence"/>
</dbReference>
<dbReference type="PANTHER" id="PTHR46082:SF6">
    <property type="entry name" value="AAA+ ATPASE DOMAIN-CONTAINING PROTEIN-RELATED"/>
    <property type="match status" value="1"/>
</dbReference>
<comment type="caution">
    <text evidence="4">The sequence shown here is derived from an EMBL/GenBank/DDBJ whole genome shotgun (WGS) entry which is preliminary data.</text>
</comment>
<dbReference type="SMART" id="SM00028">
    <property type="entry name" value="TPR"/>
    <property type="match status" value="5"/>
</dbReference>
<dbReference type="SUPFAM" id="SSF52540">
    <property type="entry name" value="P-loop containing nucleoside triphosphate hydrolases"/>
    <property type="match status" value="1"/>
</dbReference>
<dbReference type="InterPro" id="IPR011990">
    <property type="entry name" value="TPR-like_helical_dom_sf"/>
</dbReference>
<dbReference type="Gene3D" id="3.40.50.300">
    <property type="entry name" value="P-loop containing nucleotide triphosphate hydrolases"/>
    <property type="match status" value="1"/>
</dbReference>
<evidence type="ECO:0000259" key="3">
    <source>
        <dbReference type="Pfam" id="PF01048"/>
    </source>
</evidence>
<organism evidence="4 5">
    <name type="scientific">Exophiala bonariae</name>
    <dbReference type="NCBI Taxonomy" id="1690606"/>
    <lineage>
        <taxon>Eukaryota</taxon>
        <taxon>Fungi</taxon>
        <taxon>Dikarya</taxon>
        <taxon>Ascomycota</taxon>
        <taxon>Pezizomycotina</taxon>
        <taxon>Eurotiomycetes</taxon>
        <taxon>Chaetothyriomycetidae</taxon>
        <taxon>Chaetothyriales</taxon>
        <taxon>Herpotrichiellaceae</taxon>
        <taxon>Exophiala</taxon>
    </lineage>
</organism>
<dbReference type="Pfam" id="PF13424">
    <property type="entry name" value="TPR_12"/>
    <property type="match status" value="2"/>
</dbReference>
<dbReference type="InterPro" id="IPR019734">
    <property type="entry name" value="TPR_rpt"/>
</dbReference>
<evidence type="ECO:0000313" key="4">
    <source>
        <dbReference type="EMBL" id="KAK5047292.1"/>
    </source>
</evidence>
<evidence type="ECO:0000313" key="5">
    <source>
        <dbReference type="Proteomes" id="UP001358417"/>
    </source>
</evidence>
<dbReference type="PANTHER" id="PTHR46082">
    <property type="entry name" value="ATP/GTP-BINDING PROTEIN-RELATED"/>
    <property type="match status" value="1"/>
</dbReference>
<evidence type="ECO:0000256" key="1">
    <source>
        <dbReference type="PROSITE-ProRule" id="PRU00339"/>
    </source>
</evidence>
<gene>
    <name evidence="4" type="ORF">LTR84_006814</name>
</gene>
<protein>
    <recommendedName>
        <fullName evidence="6">Nucleoside phosphorylase domain-containing protein</fullName>
    </recommendedName>
</protein>
<dbReference type="InterPro" id="IPR027417">
    <property type="entry name" value="P-loop_NTPase"/>
</dbReference>
<dbReference type="Gene3D" id="3.40.50.1580">
    <property type="entry name" value="Nucleoside phosphorylase domain"/>
    <property type="match status" value="1"/>
</dbReference>
<feature type="repeat" description="TPR" evidence="1">
    <location>
        <begin position="826"/>
        <end position="859"/>
    </location>
</feature>
<dbReference type="InterPro" id="IPR000845">
    <property type="entry name" value="Nucleoside_phosphorylase_d"/>
</dbReference>
<accession>A0AAV9N3R7</accession>
<dbReference type="InterPro" id="IPR035994">
    <property type="entry name" value="Nucleoside_phosphorylase_sf"/>
</dbReference>
<dbReference type="GeneID" id="89974983"/>
<dbReference type="PROSITE" id="PS50005">
    <property type="entry name" value="TPR"/>
    <property type="match status" value="1"/>
</dbReference>
<proteinExistence type="predicted"/>
<reference evidence="4 5" key="1">
    <citation type="submission" date="2023-08" db="EMBL/GenBank/DDBJ databases">
        <title>Black Yeasts Isolated from many extreme environments.</title>
        <authorList>
            <person name="Coleine C."/>
            <person name="Stajich J.E."/>
            <person name="Selbmann L."/>
        </authorList>
    </citation>
    <scope>NUCLEOTIDE SEQUENCE [LARGE SCALE GENOMIC DNA]</scope>
    <source>
        <strain evidence="4 5">CCFEE 5792</strain>
    </source>
</reference>
<dbReference type="GO" id="GO:0009116">
    <property type="term" value="P:nucleoside metabolic process"/>
    <property type="evidence" value="ECO:0007669"/>
    <property type="project" value="InterPro"/>
</dbReference>
<evidence type="ECO:0000259" key="2">
    <source>
        <dbReference type="Pfam" id="PF00931"/>
    </source>
</evidence>
<feature type="domain" description="Nucleoside phosphorylase" evidence="3">
    <location>
        <begin position="222"/>
        <end position="297"/>
    </location>
</feature>
<sequence>MPSRLIEEYQVGWVCALPKELMAAQAMLDEEHEPFESALPNDNNSYVLGCIHGHNVVMACLPSGVIGNVSAATVGNNMLRTFPGIRIALLVGIGGGIPRLQDGVDIRLGDVVVSRPEGTNGGVVQYDLRNNLGNGLFTQRGILQPPPTLLLIALAMLEARHGLRGNQIMKTLSTVAVQYPRLFKRGFVHPGLEKDILFCGNIQGEQDCNHYPQCQDGVIYRQPREEQDPEVHYGVIASGNQLIKNASARDQLGREYGAKCVEMEAAGLMNEFPCIVIRGICDYADSHKNDVWQEYAAITAAAFAKELLSIVKPAEVHSAKHATEVLNRSAKYKLGLNLFDAPELVDNLFVGRQPEIRRMESILQPQSDKVGSSRKVLVLGGMGGIGKTQLAIFFAKQHRTEYSSVFWLNATSEVSLKMSMRKVAYRLLPPEVARKLDDEQIYIRVSNWLSEHDNAQWLVIFDNYDNPDEYSLMNYLPFVAHGSVIITTRQPDAVNGERLRVLSMREEGDGLRILATRSGRENVETDPGALRLALRLDGYPLALATAGAFLSQSTLSFGHYLQLYNGRWKVIASMGGLTDYATRTLYTTWNISFTRIKQQSLRAAHVLRFLAYLDYREIWFHLFSKGQVDPPSWFTEFTRDEFTFEDTMRVLTRYCLVEAHHQTGSYSLHTCVHDWTLDGLNEQIDKRQYWLAFDCIASNVVEADWNQFSELRYRRYTGHAVRLLHDRFQAVANQTESVTIRLSSVMALAELLRDQVLYDSAEQMYLRALECYEDVVGPDHSSTLLVVRSLANLYTGQGGSKLVSAEKMYFRVLQGFEAKLDSESVFNTLHSLGWLYFRQGKLEEAESHFIRALEGKEKKLGSEHLSTIETINRLCATYVDQGKLAKAENMYVQALQDLEKTVGPNHSSTLGMVNNLACLYADQDRVIEAEAMYTRVIKHEEKILGPDNISTLQTVNNLGFLYSDQGKLAEAEELYVRALRGFEKALGAEATLSYLPALETMIGFGDVYAQTDRKDLAKKMYTQALNGFAAVQGPSSKLCHQIEDRLRLLQLPTTEI</sequence>
<dbReference type="Gene3D" id="1.25.40.10">
    <property type="entry name" value="Tetratricopeptide repeat domain"/>
    <property type="match status" value="2"/>
</dbReference>
<evidence type="ECO:0008006" key="6">
    <source>
        <dbReference type="Google" id="ProtNLM"/>
    </source>
</evidence>
<name>A0AAV9N3R7_9EURO</name>
<dbReference type="SUPFAM" id="SSF53167">
    <property type="entry name" value="Purine and uridine phosphorylases"/>
    <property type="match status" value="1"/>
</dbReference>
<dbReference type="RefSeq" id="XP_064702854.1">
    <property type="nucleotide sequence ID" value="XM_064850372.1"/>
</dbReference>
<dbReference type="Pfam" id="PF01048">
    <property type="entry name" value="PNP_UDP_1"/>
    <property type="match status" value="1"/>
</dbReference>
<dbReference type="GO" id="GO:0043531">
    <property type="term" value="F:ADP binding"/>
    <property type="evidence" value="ECO:0007669"/>
    <property type="project" value="InterPro"/>
</dbReference>
<dbReference type="Pfam" id="PF13374">
    <property type="entry name" value="TPR_10"/>
    <property type="match status" value="1"/>
</dbReference>
<dbReference type="InterPro" id="IPR002182">
    <property type="entry name" value="NB-ARC"/>
</dbReference>
<keyword evidence="5" id="KW-1185">Reference proteome</keyword>
<dbReference type="InterPro" id="IPR053137">
    <property type="entry name" value="NLR-like"/>
</dbReference>
<dbReference type="EMBL" id="JAVRRD010000026">
    <property type="protein sequence ID" value="KAK5047292.1"/>
    <property type="molecule type" value="Genomic_DNA"/>
</dbReference>
<dbReference type="AlphaFoldDB" id="A0AAV9N3R7"/>
<feature type="domain" description="NB-ARC" evidence="2">
    <location>
        <begin position="373"/>
        <end position="492"/>
    </location>
</feature>